<dbReference type="InterPro" id="IPR018062">
    <property type="entry name" value="HTH_AraC-typ_CS"/>
</dbReference>
<dbReference type="PROSITE" id="PS01124">
    <property type="entry name" value="HTH_ARAC_FAMILY_2"/>
    <property type="match status" value="1"/>
</dbReference>
<feature type="transmembrane region" description="Helical" evidence="4">
    <location>
        <begin position="214"/>
        <end position="237"/>
    </location>
</feature>
<evidence type="ECO:0000256" key="1">
    <source>
        <dbReference type="ARBA" id="ARBA00023015"/>
    </source>
</evidence>
<dbReference type="SUPFAM" id="SSF46689">
    <property type="entry name" value="Homeodomain-like"/>
    <property type="match status" value="1"/>
</dbReference>
<dbReference type="InterPro" id="IPR009057">
    <property type="entry name" value="Homeodomain-like_sf"/>
</dbReference>
<evidence type="ECO:0000313" key="7">
    <source>
        <dbReference type="Proteomes" id="UP000199580"/>
    </source>
</evidence>
<keyword evidence="4" id="KW-0812">Transmembrane</keyword>
<keyword evidence="4" id="KW-1133">Transmembrane helix</keyword>
<keyword evidence="7" id="KW-1185">Reference proteome</keyword>
<feature type="transmembrane region" description="Helical" evidence="4">
    <location>
        <begin position="105"/>
        <end position="126"/>
    </location>
</feature>
<evidence type="ECO:0000313" key="6">
    <source>
        <dbReference type="EMBL" id="SDK49847.1"/>
    </source>
</evidence>
<dbReference type="Gene3D" id="1.10.10.60">
    <property type="entry name" value="Homeodomain-like"/>
    <property type="match status" value="2"/>
</dbReference>
<organism evidence="6 7">
    <name type="scientific">Flavobacterium noncentrifugens</name>
    <dbReference type="NCBI Taxonomy" id="1128970"/>
    <lineage>
        <taxon>Bacteria</taxon>
        <taxon>Pseudomonadati</taxon>
        <taxon>Bacteroidota</taxon>
        <taxon>Flavobacteriia</taxon>
        <taxon>Flavobacteriales</taxon>
        <taxon>Flavobacteriaceae</taxon>
        <taxon>Flavobacterium</taxon>
    </lineage>
</organism>
<dbReference type="GO" id="GO:0043565">
    <property type="term" value="F:sequence-specific DNA binding"/>
    <property type="evidence" value="ECO:0007669"/>
    <property type="project" value="InterPro"/>
</dbReference>
<evidence type="ECO:0000256" key="4">
    <source>
        <dbReference type="SAM" id="Phobius"/>
    </source>
</evidence>
<dbReference type="RefSeq" id="WP_091398560.1">
    <property type="nucleotide sequence ID" value="NZ_BKAI01000010.1"/>
</dbReference>
<feature type="domain" description="HTH araC/xylS-type" evidence="5">
    <location>
        <begin position="265"/>
        <end position="372"/>
    </location>
</feature>
<accession>A0A1G9CDY1</accession>
<keyword evidence="4" id="KW-0472">Membrane</keyword>
<dbReference type="PROSITE" id="PS00041">
    <property type="entry name" value="HTH_ARAC_FAMILY_1"/>
    <property type="match status" value="1"/>
</dbReference>
<gene>
    <name evidence="6" type="ORF">SAMN04487935_3489</name>
</gene>
<dbReference type="EMBL" id="FNEZ01000007">
    <property type="protein sequence ID" value="SDK49847.1"/>
    <property type="molecule type" value="Genomic_DNA"/>
</dbReference>
<keyword evidence="2 6" id="KW-0238">DNA-binding</keyword>
<feature type="transmembrane region" description="Helical" evidence="4">
    <location>
        <begin position="38"/>
        <end position="59"/>
    </location>
</feature>
<evidence type="ECO:0000259" key="5">
    <source>
        <dbReference type="PROSITE" id="PS01124"/>
    </source>
</evidence>
<evidence type="ECO:0000256" key="3">
    <source>
        <dbReference type="ARBA" id="ARBA00023163"/>
    </source>
</evidence>
<dbReference type="InterPro" id="IPR020449">
    <property type="entry name" value="Tscrpt_reg_AraC-type_HTH"/>
</dbReference>
<feature type="transmembrane region" description="Helical" evidence="4">
    <location>
        <begin position="184"/>
        <end position="208"/>
    </location>
</feature>
<feature type="transmembrane region" description="Helical" evidence="4">
    <location>
        <begin position="146"/>
        <end position="164"/>
    </location>
</feature>
<protein>
    <submittedName>
        <fullName evidence="6">AraC-type DNA-binding protein</fullName>
    </submittedName>
</protein>
<name>A0A1G9CDY1_9FLAO</name>
<evidence type="ECO:0000256" key="2">
    <source>
        <dbReference type="ARBA" id="ARBA00023125"/>
    </source>
</evidence>
<dbReference type="PRINTS" id="PR00032">
    <property type="entry name" value="HTHARAC"/>
</dbReference>
<dbReference type="PANTHER" id="PTHR43280:SF2">
    <property type="entry name" value="HTH-TYPE TRANSCRIPTIONAL REGULATOR EXSA"/>
    <property type="match status" value="1"/>
</dbReference>
<keyword evidence="1" id="KW-0805">Transcription regulation</keyword>
<dbReference type="AlphaFoldDB" id="A0A1G9CDY1"/>
<dbReference type="Proteomes" id="UP000199580">
    <property type="component" value="Unassembled WGS sequence"/>
</dbReference>
<dbReference type="InterPro" id="IPR018060">
    <property type="entry name" value="HTH_AraC"/>
</dbReference>
<dbReference type="PANTHER" id="PTHR43280">
    <property type="entry name" value="ARAC-FAMILY TRANSCRIPTIONAL REGULATOR"/>
    <property type="match status" value="1"/>
</dbReference>
<feature type="transmembrane region" description="Helical" evidence="4">
    <location>
        <begin position="12"/>
        <end position="31"/>
    </location>
</feature>
<keyword evidence="3" id="KW-0804">Transcription</keyword>
<dbReference type="OrthoDB" id="9779074at2"/>
<dbReference type="Pfam" id="PF12833">
    <property type="entry name" value="HTH_18"/>
    <property type="match status" value="1"/>
</dbReference>
<dbReference type="STRING" id="1128970.SAMN04487935_3489"/>
<dbReference type="GO" id="GO:0003700">
    <property type="term" value="F:DNA-binding transcription factor activity"/>
    <property type="evidence" value="ECO:0007669"/>
    <property type="project" value="InterPro"/>
</dbReference>
<dbReference type="SMART" id="SM00342">
    <property type="entry name" value="HTH_ARAC"/>
    <property type="match status" value="1"/>
</dbReference>
<reference evidence="6 7" key="1">
    <citation type="submission" date="2016-10" db="EMBL/GenBank/DDBJ databases">
        <authorList>
            <person name="de Groot N.N."/>
        </authorList>
    </citation>
    <scope>NUCLEOTIDE SEQUENCE [LARGE SCALE GENOMIC DNA]</scope>
    <source>
        <strain evidence="6 7">CGMCC 1.10076</strain>
    </source>
</reference>
<feature type="transmembrane region" description="Helical" evidence="4">
    <location>
        <begin position="71"/>
        <end position="93"/>
    </location>
</feature>
<proteinExistence type="predicted"/>
<sequence length="375" mass="43710">MDEGLDFNIFNSIILAGICQGIVFSLVVFFSKKYRSKSTLFLTTLIFSFSINNLGYYLMDIALISRTQFFIWLYFPSALLSPPVFYSYICSFLDQEKKFSFREKLLYLPFVVALFLIILYKIAAIAKYENDAFYNFLEPLPNLVEFSGIIFSQIVLLYCFVKIYKFEKQHRKTEIHLSYSGLNWLKWIIGSLFLLSFLWAFEMVSSVIDGISRAFYMLWIGMSIMTYWLGHIGIYKFGVVQERKKIRNYSIENKIKYAPAKQKNEHIVQIENMLVDQKRFLDPSITLDKIAEELHLSKSHLSRVFNAELQISFPDYINKLRVEEAKNYLLNPDFANYTLIAIGLEAGFNSKTTFNNAFKKATGMTPSEFKNTPSE</sequence>